<sequence>MTSKRSSTLMSRNHVSSSWWSRAIHAEAGRALLDDERAMTFTPASRRERGREPFRGR</sequence>
<keyword evidence="2" id="KW-1185">Reference proteome</keyword>
<name>A0A0K1PST8_9BACT</name>
<dbReference type="Proteomes" id="UP000064967">
    <property type="component" value="Chromosome"/>
</dbReference>
<dbReference type="AlphaFoldDB" id="A0A0K1PST8"/>
<reference evidence="1 2" key="1">
    <citation type="submission" date="2015-08" db="EMBL/GenBank/DDBJ databases">
        <authorList>
            <person name="Babu N.S."/>
            <person name="Beckwith C.J."/>
            <person name="Beseler K.G."/>
            <person name="Brison A."/>
            <person name="Carone J.V."/>
            <person name="Caskin T.P."/>
            <person name="Diamond M."/>
            <person name="Durham M.E."/>
            <person name="Foxe J.M."/>
            <person name="Go M."/>
            <person name="Henderson B.A."/>
            <person name="Jones I.B."/>
            <person name="McGettigan J.A."/>
            <person name="Micheletti S.J."/>
            <person name="Nasrallah M.E."/>
            <person name="Ortiz D."/>
            <person name="Piller C.R."/>
            <person name="Privatt S.R."/>
            <person name="Schneider S.L."/>
            <person name="Sharp S."/>
            <person name="Smith T.C."/>
            <person name="Stanton J.D."/>
            <person name="Ullery H.E."/>
            <person name="Wilson R.J."/>
            <person name="Serrano M.G."/>
            <person name="Buck G."/>
            <person name="Lee V."/>
            <person name="Wang Y."/>
            <person name="Carvalho R."/>
            <person name="Voegtly L."/>
            <person name="Shi R."/>
            <person name="Duckworth R."/>
            <person name="Johnson A."/>
            <person name="Loviza R."/>
            <person name="Walstead R."/>
            <person name="Shah Z."/>
            <person name="Kiflezghi M."/>
            <person name="Wade K."/>
            <person name="Ball S.L."/>
            <person name="Bradley K.W."/>
            <person name="Asai D.J."/>
            <person name="Bowman C.A."/>
            <person name="Russell D.A."/>
            <person name="Pope W.H."/>
            <person name="Jacobs-Sera D."/>
            <person name="Hendrix R.W."/>
            <person name="Hatfull G.F."/>
        </authorList>
    </citation>
    <scope>NUCLEOTIDE SEQUENCE [LARGE SCALE GENOMIC DNA]</scope>
    <source>
        <strain evidence="1 2">DSM 27648</strain>
    </source>
</reference>
<dbReference type="EMBL" id="CP012333">
    <property type="protein sequence ID" value="AKU96189.1"/>
    <property type="molecule type" value="Genomic_DNA"/>
</dbReference>
<organism evidence="1 2">
    <name type="scientific">Labilithrix luteola</name>
    <dbReference type="NCBI Taxonomy" id="1391654"/>
    <lineage>
        <taxon>Bacteria</taxon>
        <taxon>Pseudomonadati</taxon>
        <taxon>Myxococcota</taxon>
        <taxon>Polyangia</taxon>
        <taxon>Polyangiales</taxon>
        <taxon>Labilitrichaceae</taxon>
        <taxon>Labilithrix</taxon>
    </lineage>
</organism>
<evidence type="ECO:0000313" key="2">
    <source>
        <dbReference type="Proteomes" id="UP000064967"/>
    </source>
</evidence>
<proteinExistence type="predicted"/>
<gene>
    <name evidence="1" type="ORF">AKJ09_02853</name>
</gene>
<evidence type="ECO:0000313" key="1">
    <source>
        <dbReference type="EMBL" id="AKU96189.1"/>
    </source>
</evidence>
<dbReference type="KEGG" id="llu:AKJ09_02853"/>
<protein>
    <submittedName>
        <fullName evidence="1">Uncharacterized protein</fullName>
    </submittedName>
</protein>
<accession>A0A0K1PST8</accession>